<dbReference type="Pfam" id="PF05634">
    <property type="entry name" value="APO_RNA-bind"/>
    <property type="match status" value="2"/>
</dbReference>
<accession>S8E452</accession>
<evidence type="ECO:0000313" key="3">
    <source>
        <dbReference type="Proteomes" id="UP000015453"/>
    </source>
</evidence>
<dbReference type="EMBL" id="AUSU01003317">
    <property type="protein sequence ID" value="EPS67067.1"/>
    <property type="molecule type" value="Genomic_DNA"/>
</dbReference>
<dbReference type="AlphaFoldDB" id="S8E452"/>
<name>S8E452_9LAMI</name>
<feature type="domain" description="APO" evidence="1">
    <location>
        <begin position="247"/>
        <end position="333"/>
    </location>
</feature>
<organism evidence="2 3">
    <name type="scientific">Genlisea aurea</name>
    <dbReference type="NCBI Taxonomy" id="192259"/>
    <lineage>
        <taxon>Eukaryota</taxon>
        <taxon>Viridiplantae</taxon>
        <taxon>Streptophyta</taxon>
        <taxon>Embryophyta</taxon>
        <taxon>Tracheophyta</taxon>
        <taxon>Spermatophyta</taxon>
        <taxon>Magnoliopsida</taxon>
        <taxon>eudicotyledons</taxon>
        <taxon>Gunneridae</taxon>
        <taxon>Pentapetalae</taxon>
        <taxon>asterids</taxon>
        <taxon>lamiids</taxon>
        <taxon>Lamiales</taxon>
        <taxon>Lentibulariaceae</taxon>
        <taxon>Genlisea</taxon>
    </lineage>
</organism>
<feature type="non-terminal residue" evidence="2">
    <location>
        <position position="354"/>
    </location>
</feature>
<dbReference type="GO" id="GO:0003723">
    <property type="term" value="F:RNA binding"/>
    <property type="evidence" value="ECO:0007669"/>
    <property type="project" value="InterPro"/>
</dbReference>
<keyword evidence="3" id="KW-1185">Reference proteome</keyword>
<protein>
    <recommendedName>
        <fullName evidence="1">APO domain-containing protein</fullName>
    </recommendedName>
</protein>
<dbReference type="PROSITE" id="PS51499">
    <property type="entry name" value="APO"/>
    <property type="match status" value="2"/>
</dbReference>
<feature type="non-terminal residue" evidence="2">
    <location>
        <position position="1"/>
    </location>
</feature>
<dbReference type="OrthoDB" id="1926485at2759"/>
<gene>
    <name evidence="2" type="ORF">M569_07708</name>
</gene>
<dbReference type="InterPro" id="IPR023342">
    <property type="entry name" value="APO_dom"/>
</dbReference>
<evidence type="ECO:0000313" key="2">
    <source>
        <dbReference type="EMBL" id="EPS67067.1"/>
    </source>
</evidence>
<evidence type="ECO:0000259" key="1">
    <source>
        <dbReference type="PROSITE" id="PS51499"/>
    </source>
</evidence>
<feature type="domain" description="APO" evidence="1">
    <location>
        <begin position="90"/>
        <end position="172"/>
    </location>
</feature>
<reference evidence="2 3" key="1">
    <citation type="journal article" date="2013" name="BMC Genomics">
        <title>The miniature genome of a carnivorous plant Genlisea aurea contains a low number of genes and short non-coding sequences.</title>
        <authorList>
            <person name="Leushkin E.V."/>
            <person name="Sutormin R.A."/>
            <person name="Nabieva E.R."/>
            <person name="Penin A.A."/>
            <person name="Kondrashov A.S."/>
            <person name="Logacheva M.D."/>
        </authorList>
    </citation>
    <scope>NUCLEOTIDE SEQUENCE [LARGE SCALE GENOMIC DNA]</scope>
</reference>
<proteinExistence type="predicted"/>
<comment type="caution">
    <text evidence="2">The sequence shown here is derived from an EMBL/GenBank/DDBJ whole genome shotgun (WGS) entry which is preliminary data.</text>
</comment>
<dbReference type="Proteomes" id="UP000015453">
    <property type="component" value="Unassembled WGS sequence"/>
</dbReference>
<sequence length="354" mass="41166">VYSRDTDATELPRKLKRYEKKPWVTHVTELKRRSRLEKRERQLIREVPLTPPENGLLVKNLIPVAHEVMDSRSRLLICLSKVSETIPIFLCSLCGDVHVGNPPHKIRTCSVHGEYKEHVWIRGCSDHLFLEMESFHLYDRLGRAVSHSERLLVDRIPAILELCIQAGVDIPQYPTRRYAYPVYRVAGKTFDFERRIPPKRSNRVVLQQDKITLPCSNTKDFAEAGMKEWENLRMGTEKLMRRYAVRTCGYCCEVQVGPKGHRARQCRGFKHQMRDGQHAWQEAVFDDLVRPVYVWHASKRDGNRVLVDRMKKYYGMLPGVVEFFGRGEAEIGGCYEGMMREDVVVPSLDEENLV</sequence>